<keyword evidence="1" id="KW-0812">Transmembrane</keyword>
<dbReference type="EMBL" id="SADE01000001">
    <property type="protein sequence ID" value="RVU38666.1"/>
    <property type="molecule type" value="Genomic_DNA"/>
</dbReference>
<dbReference type="RefSeq" id="WP_127764039.1">
    <property type="nucleotide sequence ID" value="NZ_SADE01000001.1"/>
</dbReference>
<accession>A0A437QW70</accession>
<dbReference type="InterPro" id="IPR025646">
    <property type="entry name" value="DUF4350"/>
</dbReference>
<dbReference type="Proteomes" id="UP000287447">
    <property type="component" value="Unassembled WGS sequence"/>
</dbReference>
<comment type="caution">
    <text evidence="3">The sequence shown here is derived from an EMBL/GenBank/DDBJ whole genome shotgun (WGS) entry which is preliminary data.</text>
</comment>
<dbReference type="AlphaFoldDB" id="A0A437QW70"/>
<evidence type="ECO:0000313" key="3">
    <source>
        <dbReference type="EMBL" id="RVU38666.1"/>
    </source>
</evidence>
<dbReference type="OrthoDB" id="7198805at2"/>
<keyword evidence="4" id="KW-1185">Reference proteome</keyword>
<dbReference type="Pfam" id="PF14258">
    <property type="entry name" value="DUF4350"/>
    <property type="match status" value="1"/>
</dbReference>
<protein>
    <recommendedName>
        <fullName evidence="2">DUF4350 domain-containing protein</fullName>
    </recommendedName>
</protein>
<proteinExistence type="predicted"/>
<feature type="transmembrane region" description="Helical" evidence="1">
    <location>
        <begin position="265"/>
        <end position="284"/>
    </location>
</feature>
<feature type="transmembrane region" description="Helical" evidence="1">
    <location>
        <begin position="12"/>
        <end position="33"/>
    </location>
</feature>
<evidence type="ECO:0000313" key="4">
    <source>
        <dbReference type="Proteomes" id="UP000287447"/>
    </source>
</evidence>
<sequence>MKSGAVFDTRVVAVLVCLGIAGFVGSLIVGSLAGDPEVSKPVGANGFSTSAVGHRAFRELLTELGHDVRTHTRKEVPPAGDLSALVLAEPLTGKRAHVQRMVQDYPTLVVLPKWWVRPAFNNPHWAASATLLSDNHVAAILDWVLEDAELQRIEKAPTEWKMASSSDMPTIDGVVQLVRSDRLFPLISTDQGILVGAVADGAQTTIIVADPDMLATHGLGKGENAALMVKLIESFGGAGAIVFDETIHGFQIHPSVTSAIFDMPFVWITVLVGMAIGVLVWASFGRFGAPLAVRDTVNTGGATLVESTSDLVVEAGNLSESFKRYVEQLQARVAQRLHAPKSLSRDELVDWLDKVGRNRGSQLGYRELMRQVLLQLDGSGTSNSNVLRLARALRRWEEEVTHGDRSRPQNGG</sequence>
<name>A0A437QW70_9PROT</name>
<evidence type="ECO:0000259" key="2">
    <source>
        <dbReference type="Pfam" id="PF14258"/>
    </source>
</evidence>
<keyword evidence="1" id="KW-1133">Transmembrane helix</keyword>
<keyword evidence="1" id="KW-0472">Membrane</keyword>
<reference evidence="4" key="1">
    <citation type="submission" date="2019-01" db="EMBL/GenBank/DDBJ databases">
        <title>Gri0909 isolated from a small marine red alga.</title>
        <authorList>
            <person name="Kim J."/>
            <person name="Jeong S.E."/>
            <person name="Jeon C.O."/>
        </authorList>
    </citation>
    <scope>NUCLEOTIDE SEQUENCE [LARGE SCALE GENOMIC DNA]</scope>
    <source>
        <strain evidence="4">Gri0909</strain>
    </source>
</reference>
<gene>
    <name evidence="3" type="ORF">EOI86_05155</name>
</gene>
<feature type="domain" description="DUF4350" evidence="2">
    <location>
        <begin position="47"/>
        <end position="232"/>
    </location>
</feature>
<organism evidence="3 4">
    <name type="scientific">Hwanghaeella grinnelliae</name>
    <dbReference type="NCBI Taxonomy" id="2500179"/>
    <lineage>
        <taxon>Bacteria</taxon>
        <taxon>Pseudomonadati</taxon>
        <taxon>Pseudomonadota</taxon>
        <taxon>Alphaproteobacteria</taxon>
        <taxon>Rhodospirillales</taxon>
        <taxon>Rhodospirillaceae</taxon>
        <taxon>Hwanghaeella</taxon>
    </lineage>
</organism>
<evidence type="ECO:0000256" key="1">
    <source>
        <dbReference type="SAM" id="Phobius"/>
    </source>
</evidence>